<comment type="similarity">
    <text evidence="2 23">Belongs to the cation transport ATPase (P-type) (TC 3.A.3) family. Type IB subfamily.</text>
</comment>
<feature type="transmembrane region" description="Helical" evidence="23">
    <location>
        <begin position="490"/>
        <end position="507"/>
    </location>
</feature>
<name>A0A2V4VRG1_PAEBA</name>
<dbReference type="PANTHER" id="PTHR43520:SF8">
    <property type="entry name" value="P-TYPE CU(+) TRANSPORTER"/>
    <property type="match status" value="1"/>
</dbReference>
<dbReference type="SFLD" id="SFLDF00027">
    <property type="entry name" value="p-type_atpase"/>
    <property type="match status" value="1"/>
</dbReference>
<evidence type="ECO:0000256" key="9">
    <source>
        <dbReference type="ARBA" id="ARBA00022723"/>
    </source>
</evidence>
<keyword evidence="7" id="KW-0597">Phosphoprotein</keyword>
<keyword evidence="5" id="KW-0813">Transport</keyword>
<evidence type="ECO:0000256" key="16">
    <source>
        <dbReference type="ARBA" id="ARBA00022989"/>
    </source>
</evidence>
<dbReference type="InterPro" id="IPR036163">
    <property type="entry name" value="HMA_dom_sf"/>
</dbReference>
<dbReference type="SFLD" id="SFLDG00002">
    <property type="entry name" value="C1.7:_P-type_atpase_like"/>
    <property type="match status" value="1"/>
</dbReference>
<sequence>MMTNVSEQAEPAHTPAVQPGLKTTLHITGMTCAACSTRVEKGLSRMEGVHEANVNLAIEQATISYDPGRTNVNALRDKVAALGYGTVTESVDLDITGMTCAACSARIEKGLSRLPGVTQANVNLALETGHIEYAAGALKPSDITAKIKQLGYGAELQLTQEESTSVREKELQRKKWKWIISAILSVPLLWAMVGHFSFTSGIYVPELFMNPWFQLLLATPVQFVIGWQFYVGAYKALRNGSANMDVLVALGTSAAYFYSLYLTLTSGYLPAVSTGQGMNHGAMGADMSTAVGAATAASMPMVELYYETSAILITLILLGKWFEAVAKGRSSQAIKSLVELTPREARVIRDGEEVLVPAAYVAVGELVLVKPGDSIPVDGIVEEGQSSVDESMLSGESLPVDKKSGDSVTGATLNKNGVLRVRATRVGSDTALSQIIKVVEQAQGSKAPIQRIADVISGIFVPIVVGIAILTFVIWYLFASQGDFAGSLEKAIAVLVIACPCALGLATPTSIMAGSGRAAEYGILFKGGEHLESAQQIQTVVLDKTGTVTQGKPVLTDVITAPDWTETELLKRVGAAEHSSEHPLAEAIVSGIREKGLLIDAAESFENKPGYGVRAIVSDEEILVGTRRLLADANVEVPEEIRQKMNRLEEQGRTAMLVAVQGQWAGIVAVADTIKDTSREAIGRLQAMGMDVIMITGDNERTARAVAEQAGIHRVLAEVLPEGKAAEVKKLQESGRKIAMVGDGINDAPALATADIGMAIGTGTDVAMEAADITLMRGDLNSIADAIEISRRTMGNIKQNLFWALGYNVIGIPIAAAGFLAPWLAGAAMAFSSVSVVLNALRLQRMKLKKES</sequence>
<keyword evidence="15" id="KW-1278">Translocase</keyword>
<keyword evidence="14" id="KW-0460">Magnesium</keyword>
<dbReference type="Pfam" id="PF00403">
    <property type="entry name" value="HMA"/>
    <property type="match status" value="2"/>
</dbReference>
<comment type="caution">
    <text evidence="26">The sequence shown here is derived from an EMBL/GenBank/DDBJ whole genome shotgun (WGS) entry which is preliminary data.</text>
</comment>
<evidence type="ECO:0000256" key="11">
    <source>
        <dbReference type="ARBA" id="ARBA00022741"/>
    </source>
</evidence>
<evidence type="ECO:0000256" key="18">
    <source>
        <dbReference type="ARBA" id="ARBA00023065"/>
    </source>
</evidence>
<evidence type="ECO:0000256" key="19">
    <source>
        <dbReference type="ARBA" id="ARBA00023136"/>
    </source>
</evidence>
<dbReference type="NCBIfam" id="TIGR01525">
    <property type="entry name" value="ATPase-IB_hvy"/>
    <property type="match status" value="1"/>
</dbReference>
<dbReference type="FunFam" id="3.30.70.100:FF:000005">
    <property type="entry name" value="Copper-exporting P-type ATPase A"/>
    <property type="match status" value="2"/>
</dbReference>
<dbReference type="SUPFAM" id="SSF55008">
    <property type="entry name" value="HMA, heavy metal-associated domain"/>
    <property type="match status" value="2"/>
</dbReference>
<dbReference type="InterPro" id="IPR036412">
    <property type="entry name" value="HAD-like_sf"/>
</dbReference>
<dbReference type="PRINTS" id="PR00942">
    <property type="entry name" value="CUATPASEI"/>
</dbReference>
<dbReference type="GO" id="GO:0005507">
    <property type="term" value="F:copper ion binding"/>
    <property type="evidence" value="ECO:0007669"/>
    <property type="project" value="InterPro"/>
</dbReference>
<dbReference type="Gene3D" id="3.40.50.1000">
    <property type="entry name" value="HAD superfamily/HAD-like"/>
    <property type="match status" value="1"/>
</dbReference>
<dbReference type="InterPro" id="IPR023299">
    <property type="entry name" value="ATPase_P-typ_cyto_dom_N"/>
</dbReference>
<evidence type="ECO:0000256" key="17">
    <source>
        <dbReference type="ARBA" id="ARBA00023008"/>
    </source>
</evidence>
<dbReference type="SUPFAM" id="SSF81653">
    <property type="entry name" value="Calcium ATPase, transduction domain A"/>
    <property type="match status" value="1"/>
</dbReference>
<evidence type="ECO:0000256" key="12">
    <source>
        <dbReference type="ARBA" id="ARBA00022796"/>
    </source>
</evidence>
<dbReference type="NCBIfam" id="TIGR01494">
    <property type="entry name" value="ATPase_P-type"/>
    <property type="match status" value="1"/>
</dbReference>
<dbReference type="Gene3D" id="3.40.1110.10">
    <property type="entry name" value="Calcium-transporting ATPase, cytoplasmic domain N"/>
    <property type="match status" value="2"/>
</dbReference>
<evidence type="ECO:0000313" key="27">
    <source>
        <dbReference type="Proteomes" id="UP000247790"/>
    </source>
</evidence>
<keyword evidence="11 23" id="KW-0547">Nucleotide-binding</keyword>
<feature type="transmembrane region" description="Helical" evidence="23">
    <location>
        <begin position="304"/>
        <end position="322"/>
    </location>
</feature>
<dbReference type="Proteomes" id="UP000247790">
    <property type="component" value="Unassembled WGS sequence"/>
</dbReference>
<dbReference type="Gene3D" id="3.30.70.100">
    <property type="match status" value="2"/>
</dbReference>
<evidence type="ECO:0000256" key="10">
    <source>
        <dbReference type="ARBA" id="ARBA00022737"/>
    </source>
</evidence>
<dbReference type="EMBL" id="QJSW01000014">
    <property type="protein sequence ID" value="PYE47330.1"/>
    <property type="molecule type" value="Genomic_DNA"/>
</dbReference>
<accession>A0A2V4VRG1</accession>
<feature type="domain" description="HMA" evidence="25">
    <location>
        <begin position="21"/>
        <end position="87"/>
    </location>
</feature>
<dbReference type="PRINTS" id="PR00119">
    <property type="entry name" value="CATATPASE"/>
</dbReference>
<evidence type="ECO:0000256" key="20">
    <source>
        <dbReference type="ARBA" id="ARBA00029719"/>
    </source>
</evidence>
<dbReference type="InterPro" id="IPR044492">
    <property type="entry name" value="P_typ_ATPase_HD_dom"/>
</dbReference>
<evidence type="ECO:0000256" key="14">
    <source>
        <dbReference type="ARBA" id="ARBA00022842"/>
    </source>
</evidence>
<feature type="transmembrane region" description="Helical" evidence="23">
    <location>
        <begin position="213"/>
        <end position="234"/>
    </location>
</feature>
<dbReference type="PANTHER" id="PTHR43520">
    <property type="entry name" value="ATP7, ISOFORM B"/>
    <property type="match status" value="1"/>
</dbReference>
<dbReference type="GO" id="GO:0005886">
    <property type="term" value="C:plasma membrane"/>
    <property type="evidence" value="ECO:0007669"/>
    <property type="project" value="UniProtKB-SubCell"/>
</dbReference>
<dbReference type="InterPro" id="IPR059000">
    <property type="entry name" value="ATPase_P-type_domA"/>
</dbReference>
<dbReference type="Pfam" id="PF00122">
    <property type="entry name" value="E1-E2_ATPase"/>
    <property type="match status" value="1"/>
</dbReference>
<evidence type="ECO:0000256" key="4">
    <source>
        <dbReference type="ARBA" id="ARBA00015102"/>
    </source>
</evidence>
<evidence type="ECO:0000256" key="2">
    <source>
        <dbReference type="ARBA" id="ARBA00006024"/>
    </source>
</evidence>
<keyword evidence="18" id="KW-0406">Ion transport</keyword>
<feature type="domain" description="HMA" evidence="25">
    <location>
        <begin position="89"/>
        <end position="155"/>
    </location>
</feature>
<dbReference type="InterPro" id="IPR001757">
    <property type="entry name" value="P_typ_ATPase"/>
</dbReference>
<evidence type="ECO:0000256" key="13">
    <source>
        <dbReference type="ARBA" id="ARBA00022840"/>
    </source>
</evidence>
<dbReference type="SFLD" id="SFLDS00003">
    <property type="entry name" value="Haloacid_Dehalogenase"/>
    <property type="match status" value="1"/>
</dbReference>
<keyword evidence="16 23" id="KW-1133">Transmembrane helix</keyword>
<feature type="transmembrane region" description="Helical" evidence="23">
    <location>
        <begin position="455"/>
        <end position="478"/>
    </location>
</feature>
<dbReference type="FunFam" id="2.70.150.10:FF:000020">
    <property type="entry name" value="Copper-exporting P-type ATPase A"/>
    <property type="match status" value="1"/>
</dbReference>
<dbReference type="AlphaFoldDB" id="A0A2V4VRG1"/>
<dbReference type="InterPro" id="IPR023214">
    <property type="entry name" value="HAD_sf"/>
</dbReference>
<evidence type="ECO:0000256" key="7">
    <source>
        <dbReference type="ARBA" id="ARBA00022553"/>
    </source>
</evidence>
<dbReference type="Gene3D" id="2.70.150.10">
    <property type="entry name" value="Calcium-transporting ATPase, cytoplasmic transduction domain A"/>
    <property type="match status" value="1"/>
</dbReference>
<evidence type="ECO:0000256" key="24">
    <source>
        <dbReference type="SAM" id="MobiDB-lite"/>
    </source>
</evidence>
<feature type="transmembrane region" description="Helical" evidence="23">
    <location>
        <begin position="823"/>
        <end position="841"/>
    </location>
</feature>
<dbReference type="InterPro" id="IPR027256">
    <property type="entry name" value="P-typ_ATPase_IB"/>
</dbReference>
<dbReference type="PROSITE" id="PS00154">
    <property type="entry name" value="ATPASE_E1_E2"/>
    <property type="match status" value="1"/>
</dbReference>
<evidence type="ECO:0000256" key="15">
    <source>
        <dbReference type="ARBA" id="ARBA00022967"/>
    </source>
</evidence>
<keyword evidence="9 23" id="KW-0479">Metal-binding</keyword>
<evidence type="ECO:0000313" key="26">
    <source>
        <dbReference type="EMBL" id="PYE47330.1"/>
    </source>
</evidence>
<keyword evidence="6 23" id="KW-1003">Cell membrane</keyword>
<dbReference type="InterPro" id="IPR006122">
    <property type="entry name" value="HMA_Cu_ion-bd"/>
</dbReference>
<evidence type="ECO:0000256" key="23">
    <source>
        <dbReference type="RuleBase" id="RU362081"/>
    </source>
</evidence>
<dbReference type="SUPFAM" id="SSF81665">
    <property type="entry name" value="Calcium ATPase, transmembrane domain M"/>
    <property type="match status" value="1"/>
</dbReference>
<gene>
    <name evidence="26" type="ORF">DFQ00_11470</name>
</gene>
<feature type="transmembrane region" description="Helical" evidence="23">
    <location>
        <begin position="246"/>
        <end position="264"/>
    </location>
</feature>
<evidence type="ECO:0000256" key="8">
    <source>
        <dbReference type="ARBA" id="ARBA00022692"/>
    </source>
</evidence>
<dbReference type="Pfam" id="PF00702">
    <property type="entry name" value="Hydrolase"/>
    <property type="match status" value="1"/>
</dbReference>
<evidence type="ECO:0000256" key="3">
    <source>
        <dbReference type="ARBA" id="ARBA00012517"/>
    </source>
</evidence>
<dbReference type="PROSITE" id="PS50846">
    <property type="entry name" value="HMA_2"/>
    <property type="match status" value="2"/>
</dbReference>
<proteinExistence type="inferred from homology"/>
<dbReference type="SUPFAM" id="SSF56784">
    <property type="entry name" value="HAD-like"/>
    <property type="match status" value="1"/>
</dbReference>
<dbReference type="NCBIfam" id="TIGR00003">
    <property type="entry name" value="copper ion binding protein"/>
    <property type="match status" value="2"/>
</dbReference>
<keyword evidence="12" id="KW-0187">Copper transport</keyword>
<dbReference type="GO" id="GO:0140581">
    <property type="term" value="F:P-type monovalent copper transporter activity"/>
    <property type="evidence" value="ECO:0007669"/>
    <property type="project" value="UniProtKB-EC"/>
</dbReference>
<feature type="transmembrane region" description="Helical" evidence="23">
    <location>
        <begin position="800"/>
        <end position="817"/>
    </location>
</feature>
<protein>
    <recommendedName>
        <fullName evidence="4">Copper-exporting P-type ATPase</fullName>
        <ecNumber evidence="3">7.2.2.8</ecNumber>
    </recommendedName>
    <alternativeName>
        <fullName evidence="20">Copper-exporting P-type ATPase A</fullName>
    </alternativeName>
    <alternativeName>
        <fullName evidence="21">Cu(+)-exporting ATPase</fullName>
    </alternativeName>
</protein>
<evidence type="ECO:0000256" key="5">
    <source>
        <dbReference type="ARBA" id="ARBA00022448"/>
    </source>
</evidence>
<evidence type="ECO:0000256" key="22">
    <source>
        <dbReference type="ARBA" id="ARBA00049289"/>
    </source>
</evidence>
<dbReference type="GO" id="GO:0005524">
    <property type="term" value="F:ATP binding"/>
    <property type="evidence" value="ECO:0007669"/>
    <property type="project" value="UniProtKB-UniRule"/>
</dbReference>
<evidence type="ECO:0000256" key="1">
    <source>
        <dbReference type="ARBA" id="ARBA00004651"/>
    </source>
</evidence>
<keyword evidence="13 23" id="KW-0067">ATP-binding</keyword>
<comment type="subcellular location">
    <subcellularLocation>
        <location evidence="1">Cell membrane</location>
        <topology evidence="1">Multi-pass membrane protein</topology>
    </subcellularLocation>
</comment>
<evidence type="ECO:0000256" key="6">
    <source>
        <dbReference type="ARBA" id="ARBA00022475"/>
    </source>
</evidence>
<comment type="catalytic activity">
    <reaction evidence="22">
        <text>Cu(+)(in) + ATP + H2O = Cu(+)(out) + ADP + phosphate + H(+)</text>
        <dbReference type="Rhea" id="RHEA:25792"/>
        <dbReference type="ChEBI" id="CHEBI:15377"/>
        <dbReference type="ChEBI" id="CHEBI:15378"/>
        <dbReference type="ChEBI" id="CHEBI:30616"/>
        <dbReference type="ChEBI" id="CHEBI:43474"/>
        <dbReference type="ChEBI" id="CHEBI:49552"/>
        <dbReference type="ChEBI" id="CHEBI:456216"/>
        <dbReference type="EC" id="7.2.2.8"/>
    </reaction>
</comment>
<feature type="transmembrane region" description="Helical" evidence="23">
    <location>
        <begin position="176"/>
        <end position="193"/>
    </location>
</feature>
<feature type="region of interest" description="Disordered" evidence="24">
    <location>
        <begin position="1"/>
        <end position="20"/>
    </location>
</feature>
<dbReference type="InterPro" id="IPR008250">
    <property type="entry name" value="ATPase_P-typ_transduc_dom_A_sf"/>
</dbReference>
<dbReference type="PROSITE" id="PS01047">
    <property type="entry name" value="HMA_1"/>
    <property type="match status" value="2"/>
</dbReference>
<keyword evidence="19 23" id="KW-0472">Membrane</keyword>
<dbReference type="GO" id="GO:0055070">
    <property type="term" value="P:copper ion homeostasis"/>
    <property type="evidence" value="ECO:0007669"/>
    <property type="project" value="TreeGrafter"/>
</dbReference>
<dbReference type="CDD" id="cd02094">
    <property type="entry name" value="P-type_ATPase_Cu-like"/>
    <property type="match status" value="1"/>
</dbReference>
<keyword evidence="17" id="KW-0186">Copper</keyword>
<evidence type="ECO:0000259" key="25">
    <source>
        <dbReference type="PROSITE" id="PS50846"/>
    </source>
</evidence>
<dbReference type="GO" id="GO:0016887">
    <property type="term" value="F:ATP hydrolysis activity"/>
    <property type="evidence" value="ECO:0007669"/>
    <property type="project" value="InterPro"/>
</dbReference>
<dbReference type="InterPro" id="IPR006121">
    <property type="entry name" value="HMA_dom"/>
</dbReference>
<dbReference type="GO" id="GO:0043682">
    <property type="term" value="F:P-type divalent copper transporter activity"/>
    <property type="evidence" value="ECO:0007669"/>
    <property type="project" value="TreeGrafter"/>
</dbReference>
<keyword evidence="8 23" id="KW-0812">Transmembrane</keyword>
<dbReference type="InterPro" id="IPR017969">
    <property type="entry name" value="Heavy-metal-associated_CS"/>
</dbReference>
<dbReference type="CDD" id="cd00371">
    <property type="entry name" value="HMA"/>
    <property type="match status" value="2"/>
</dbReference>
<organism evidence="26 27">
    <name type="scientific">Paenibacillus barcinonensis</name>
    <dbReference type="NCBI Taxonomy" id="198119"/>
    <lineage>
        <taxon>Bacteria</taxon>
        <taxon>Bacillati</taxon>
        <taxon>Bacillota</taxon>
        <taxon>Bacilli</taxon>
        <taxon>Bacillales</taxon>
        <taxon>Paenibacillaceae</taxon>
        <taxon>Paenibacillus</taxon>
    </lineage>
</organism>
<keyword evidence="10" id="KW-0677">Repeat</keyword>
<dbReference type="InterPro" id="IPR023298">
    <property type="entry name" value="ATPase_P-typ_TM_dom_sf"/>
</dbReference>
<dbReference type="InterPro" id="IPR018303">
    <property type="entry name" value="ATPase_P-typ_P_site"/>
</dbReference>
<dbReference type="EC" id="7.2.2.8" evidence="3"/>
<dbReference type="NCBIfam" id="TIGR01511">
    <property type="entry name" value="ATPase-IB1_Cu"/>
    <property type="match status" value="1"/>
</dbReference>
<reference evidence="26 27" key="1">
    <citation type="submission" date="2018-06" db="EMBL/GenBank/DDBJ databases">
        <title>Genomic Encyclopedia of Type Strains, Phase III (KMG-III): the genomes of soil and plant-associated and newly described type strains.</title>
        <authorList>
            <person name="Whitman W."/>
        </authorList>
    </citation>
    <scope>NUCLEOTIDE SEQUENCE [LARGE SCALE GENOMIC DNA]</scope>
    <source>
        <strain evidence="26 27">CECT 7022</strain>
    </source>
</reference>
<evidence type="ECO:0000256" key="21">
    <source>
        <dbReference type="ARBA" id="ARBA00033239"/>
    </source>
</evidence>